<dbReference type="Proteomes" id="UP001596084">
    <property type="component" value="Unassembled WGS sequence"/>
</dbReference>
<dbReference type="PANTHER" id="PTHR42928:SF5">
    <property type="entry name" value="BLR1237 PROTEIN"/>
    <property type="match status" value="1"/>
</dbReference>
<dbReference type="Gene3D" id="3.40.190.150">
    <property type="entry name" value="Bordetella uptake gene, domain 1"/>
    <property type="match status" value="1"/>
</dbReference>
<dbReference type="EMBL" id="JBHSMX010000021">
    <property type="protein sequence ID" value="MFC5521959.1"/>
    <property type="molecule type" value="Genomic_DNA"/>
</dbReference>
<dbReference type="InterPro" id="IPR006311">
    <property type="entry name" value="TAT_signal"/>
</dbReference>
<dbReference type="Gene3D" id="3.40.190.10">
    <property type="entry name" value="Periplasmic binding protein-like II"/>
    <property type="match status" value="1"/>
</dbReference>
<evidence type="ECO:0000313" key="4">
    <source>
        <dbReference type="Proteomes" id="UP001596084"/>
    </source>
</evidence>
<feature type="chain" id="PRO_5046124813" evidence="2">
    <location>
        <begin position="31"/>
        <end position="335"/>
    </location>
</feature>
<feature type="signal peptide" evidence="2">
    <location>
        <begin position="1"/>
        <end position="30"/>
    </location>
</feature>
<dbReference type="RefSeq" id="WP_068835832.1">
    <property type="nucleotide sequence ID" value="NZ_JBHSMX010000021.1"/>
</dbReference>
<sequence length="335" mass="35111">MNSFRRTTLRLALGATLAAAMGAAPVVVCAQTAAPVSAYPGKPIRFVVPYPAGGGADFIGRAIGTQLSQAWGVPVVVENKPGASGITGNDIVAKSAPDGYTVLIGITAMIQTPALYAKLPYDVVKDFAPVSQLALSADLFVVPRDAPAKSLPEFVALAKNNPGKYNYGNYGNGTSSHLHGEQLKMKAGVDLAAIPYKGAAPLVNDVLGGQLASAFIDVSSANPYLKSDRFRILAITGIQRHPAVPDVPTFAELGYSGFESNGWFGAFVAAGTPKPIVDKLSAEIRRIVRSPELNGRLTAMGLRPVGGTPDELAGVIARDMPMWTRIIKDARISLD</sequence>
<dbReference type="Pfam" id="PF03401">
    <property type="entry name" value="TctC"/>
    <property type="match status" value="1"/>
</dbReference>
<keyword evidence="2" id="KW-0732">Signal</keyword>
<dbReference type="InterPro" id="IPR005064">
    <property type="entry name" value="BUG"/>
</dbReference>
<comment type="similarity">
    <text evidence="1">Belongs to the UPF0065 (bug) family.</text>
</comment>
<dbReference type="CDD" id="cd13578">
    <property type="entry name" value="PBP2_Bug27"/>
    <property type="match status" value="1"/>
</dbReference>
<protein>
    <submittedName>
        <fullName evidence="3">Bug family tripartite tricarboxylate transporter substrate binding protein</fullName>
    </submittedName>
</protein>
<evidence type="ECO:0000313" key="3">
    <source>
        <dbReference type="EMBL" id="MFC5521959.1"/>
    </source>
</evidence>
<comment type="caution">
    <text evidence="3">The sequence shown here is derived from an EMBL/GenBank/DDBJ whole genome shotgun (WGS) entry which is preliminary data.</text>
</comment>
<evidence type="ECO:0000256" key="1">
    <source>
        <dbReference type="ARBA" id="ARBA00006987"/>
    </source>
</evidence>
<dbReference type="PROSITE" id="PS51318">
    <property type="entry name" value="TAT"/>
    <property type="match status" value="1"/>
</dbReference>
<keyword evidence="4" id="KW-1185">Reference proteome</keyword>
<dbReference type="PIRSF" id="PIRSF017082">
    <property type="entry name" value="YflP"/>
    <property type="match status" value="1"/>
</dbReference>
<name>A0ABW0QCM0_9BURK</name>
<proteinExistence type="inferred from homology"/>
<gene>
    <name evidence="3" type="ORF">ACFPP7_13705</name>
</gene>
<reference evidence="4" key="1">
    <citation type="journal article" date="2019" name="Int. J. Syst. Evol. Microbiol.">
        <title>The Global Catalogue of Microorganisms (GCM) 10K type strain sequencing project: providing services to taxonomists for standard genome sequencing and annotation.</title>
        <authorList>
            <consortium name="The Broad Institute Genomics Platform"/>
            <consortium name="The Broad Institute Genome Sequencing Center for Infectious Disease"/>
            <person name="Wu L."/>
            <person name="Ma J."/>
        </authorList>
    </citation>
    <scope>NUCLEOTIDE SEQUENCE [LARGE SCALE GENOMIC DNA]</scope>
    <source>
        <strain evidence="4">CGMCC 4.7277</strain>
    </source>
</reference>
<dbReference type="SUPFAM" id="SSF53850">
    <property type="entry name" value="Periplasmic binding protein-like II"/>
    <property type="match status" value="1"/>
</dbReference>
<organism evidence="3 4">
    <name type="scientific">Polaromonas jejuensis</name>
    <dbReference type="NCBI Taxonomy" id="457502"/>
    <lineage>
        <taxon>Bacteria</taxon>
        <taxon>Pseudomonadati</taxon>
        <taxon>Pseudomonadota</taxon>
        <taxon>Betaproteobacteria</taxon>
        <taxon>Burkholderiales</taxon>
        <taxon>Comamonadaceae</taxon>
        <taxon>Polaromonas</taxon>
    </lineage>
</organism>
<evidence type="ECO:0000256" key="2">
    <source>
        <dbReference type="SAM" id="SignalP"/>
    </source>
</evidence>
<dbReference type="InterPro" id="IPR042100">
    <property type="entry name" value="Bug_dom1"/>
</dbReference>
<dbReference type="PANTHER" id="PTHR42928">
    <property type="entry name" value="TRICARBOXYLATE-BINDING PROTEIN"/>
    <property type="match status" value="1"/>
</dbReference>
<accession>A0ABW0QCM0</accession>